<keyword evidence="1" id="KW-0472">Membrane</keyword>
<dbReference type="Proteomes" id="UP000276215">
    <property type="component" value="Unassembled WGS sequence"/>
</dbReference>
<name>A0A3N4J2D2_9PEZI</name>
<keyword evidence="1" id="KW-1133">Transmembrane helix</keyword>
<keyword evidence="1" id="KW-0812">Transmembrane</keyword>
<dbReference type="EMBL" id="ML120501">
    <property type="protein sequence ID" value="RPA91238.1"/>
    <property type="molecule type" value="Genomic_DNA"/>
</dbReference>
<sequence>MSGFLFFLFYWIFLLSFFSLLSISFSMEEGRKGIWRRRRCNSTSASGKEACLNRVVHFHSLNLTSATMVKKKGWDHGTSEVL</sequence>
<protein>
    <submittedName>
        <fullName evidence="2">Uncharacterized protein</fullName>
    </submittedName>
</protein>
<keyword evidence="3" id="KW-1185">Reference proteome</keyword>
<evidence type="ECO:0000256" key="1">
    <source>
        <dbReference type="SAM" id="Phobius"/>
    </source>
</evidence>
<gene>
    <name evidence="2" type="ORF">L873DRAFT_1819714</name>
</gene>
<proteinExistence type="predicted"/>
<reference evidence="2 3" key="1">
    <citation type="journal article" date="2018" name="Nat. Ecol. Evol.">
        <title>Pezizomycetes genomes reveal the molecular basis of ectomycorrhizal truffle lifestyle.</title>
        <authorList>
            <person name="Murat C."/>
            <person name="Payen T."/>
            <person name="Noel B."/>
            <person name="Kuo A."/>
            <person name="Morin E."/>
            <person name="Chen J."/>
            <person name="Kohler A."/>
            <person name="Krizsan K."/>
            <person name="Balestrini R."/>
            <person name="Da Silva C."/>
            <person name="Montanini B."/>
            <person name="Hainaut M."/>
            <person name="Levati E."/>
            <person name="Barry K.W."/>
            <person name="Belfiori B."/>
            <person name="Cichocki N."/>
            <person name="Clum A."/>
            <person name="Dockter R.B."/>
            <person name="Fauchery L."/>
            <person name="Guy J."/>
            <person name="Iotti M."/>
            <person name="Le Tacon F."/>
            <person name="Lindquist E.A."/>
            <person name="Lipzen A."/>
            <person name="Malagnac F."/>
            <person name="Mello A."/>
            <person name="Molinier V."/>
            <person name="Miyauchi S."/>
            <person name="Poulain J."/>
            <person name="Riccioni C."/>
            <person name="Rubini A."/>
            <person name="Sitrit Y."/>
            <person name="Splivallo R."/>
            <person name="Traeger S."/>
            <person name="Wang M."/>
            <person name="Zifcakova L."/>
            <person name="Wipf D."/>
            <person name="Zambonelli A."/>
            <person name="Paolocci F."/>
            <person name="Nowrousian M."/>
            <person name="Ottonello S."/>
            <person name="Baldrian P."/>
            <person name="Spatafora J.W."/>
            <person name="Henrissat B."/>
            <person name="Nagy L.G."/>
            <person name="Aury J.M."/>
            <person name="Wincker P."/>
            <person name="Grigoriev I.V."/>
            <person name="Bonfante P."/>
            <person name="Martin F.M."/>
        </authorList>
    </citation>
    <scope>NUCLEOTIDE SEQUENCE [LARGE SCALE GENOMIC DNA]</scope>
    <source>
        <strain evidence="2 3">120613-1</strain>
    </source>
</reference>
<evidence type="ECO:0000313" key="3">
    <source>
        <dbReference type="Proteomes" id="UP000276215"/>
    </source>
</evidence>
<dbReference type="AlphaFoldDB" id="A0A3N4J2D2"/>
<accession>A0A3N4J2D2</accession>
<organism evidence="2 3">
    <name type="scientific">Choiromyces venosus 120613-1</name>
    <dbReference type="NCBI Taxonomy" id="1336337"/>
    <lineage>
        <taxon>Eukaryota</taxon>
        <taxon>Fungi</taxon>
        <taxon>Dikarya</taxon>
        <taxon>Ascomycota</taxon>
        <taxon>Pezizomycotina</taxon>
        <taxon>Pezizomycetes</taxon>
        <taxon>Pezizales</taxon>
        <taxon>Tuberaceae</taxon>
        <taxon>Choiromyces</taxon>
    </lineage>
</organism>
<feature type="transmembrane region" description="Helical" evidence="1">
    <location>
        <begin position="6"/>
        <end position="27"/>
    </location>
</feature>
<evidence type="ECO:0000313" key="2">
    <source>
        <dbReference type="EMBL" id="RPA91238.1"/>
    </source>
</evidence>